<proteinExistence type="predicted"/>
<organism evidence="1">
    <name type="scientific">uncultured organism MedDCM-OCT-S08-C288</name>
    <dbReference type="NCBI Taxonomy" id="743637"/>
    <lineage>
        <taxon>unclassified sequences</taxon>
        <taxon>environmental samples</taxon>
    </lineage>
</organism>
<accession>D6PJ89</accession>
<dbReference type="EMBL" id="GU943097">
    <property type="protein sequence ID" value="ADD95790.1"/>
    <property type="molecule type" value="Genomic_DNA"/>
</dbReference>
<evidence type="ECO:0000313" key="1">
    <source>
        <dbReference type="EMBL" id="ADD95790.1"/>
    </source>
</evidence>
<protein>
    <submittedName>
        <fullName evidence="1">Uncharacterized protein</fullName>
    </submittedName>
</protein>
<reference evidence="1" key="1">
    <citation type="journal article" date="2010" name="ISME J.">
        <title>Metagenome of the Mediterranean deep chlorophyll maximum studied by direct and fosmid library 454 pyrosequencing.</title>
        <authorList>
            <person name="Ghai R."/>
            <person name="Martin-Cuadrado A.B."/>
            <person name="Molto A.G."/>
            <person name="Heredia I.G."/>
            <person name="Cabrera R."/>
            <person name="Martin J."/>
            <person name="Verdu M."/>
            <person name="Deschamps P."/>
            <person name="Moreira D."/>
            <person name="Lopez-Garcia P."/>
            <person name="Mira A."/>
            <person name="Rodriguez-Valera F."/>
        </authorList>
    </citation>
    <scope>NUCLEOTIDE SEQUENCE</scope>
</reference>
<name>D6PJ89_9ZZZZ</name>
<dbReference type="AlphaFoldDB" id="D6PJ89"/>
<sequence length="93" mass="10880">MTKIQVDFRGRTPRFETERVDIVRSTPEDPDVAEIVRRFQDETKSKMNQVIGETTIPLEGRFKEVRLFASCVRLPLRRSCGAWHRHPSDTPRV</sequence>